<comment type="subcellular location">
    <subcellularLocation>
        <location evidence="1">Membrane</location>
        <topology evidence="1">Multi-pass membrane protein</topology>
    </subcellularLocation>
</comment>
<evidence type="ECO:0000256" key="3">
    <source>
        <dbReference type="ARBA" id="ARBA00022692"/>
    </source>
</evidence>
<feature type="transmembrane region" description="Helical" evidence="6">
    <location>
        <begin position="72"/>
        <end position="97"/>
    </location>
</feature>
<evidence type="ECO:0000256" key="4">
    <source>
        <dbReference type="ARBA" id="ARBA00022989"/>
    </source>
</evidence>
<comment type="caution">
    <text evidence="8">The sequence shown here is derived from an EMBL/GenBank/DDBJ whole genome shotgun (WGS) entry which is preliminary data.</text>
</comment>
<protein>
    <recommendedName>
        <fullName evidence="6">Protein DETOXIFICATION</fullName>
    </recommendedName>
    <alternativeName>
        <fullName evidence="6">Multidrug and toxic compound extrusion protein</fullName>
    </alternativeName>
</protein>
<feature type="transmembrane region" description="Helical" evidence="6">
    <location>
        <begin position="408"/>
        <end position="430"/>
    </location>
</feature>
<feature type="transmembrane region" description="Helical" evidence="6">
    <location>
        <begin position="335"/>
        <end position="357"/>
    </location>
</feature>
<feature type="transmembrane region" description="Helical" evidence="6">
    <location>
        <begin position="436"/>
        <end position="457"/>
    </location>
</feature>
<dbReference type="Pfam" id="PF01554">
    <property type="entry name" value="MatE"/>
    <property type="match status" value="2"/>
</dbReference>
<feature type="transmembrane region" description="Helical" evidence="6">
    <location>
        <begin position="293"/>
        <end position="314"/>
    </location>
</feature>
<feature type="transmembrane region" description="Helical" evidence="6">
    <location>
        <begin position="151"/>
        <end position="172"/>
    </location>
</feature>
<evidence type="ECO:0000256" key="2">
    <source>
        <dbReference type="ARBA" id="ARBA00010199"/>
    </source>
</evidence>
<dbReference type="InterPro" id="IPR002528">
    <property type="entry name" value="MATE_fam"/>
</dbReference>
<reference evidence="8" key="1">
    <citation type="submission" date="2020-03" db="EMBL/GenBank/DDBJ databases">
        <title>A high-quality chromosome-level genome assembly of a woody plant with both climbing and erect habits, Rhamnella rubrinervis.</title>
        <authorList>
            <person name="Lu Z."/>
            <person name="Yang Y."/>
            <person name="Zhu X."/>
            <person name="Sun Y."/>
        </authorList>
    </citation>
    <scope>NUCLEOTIDE SEQUENCE</scope>
    <source>
        <strain evidence="8">BYM</strain>
        <tissue evidence="8">Leaf</tissue>
    </source>
</reference>
<evidence type="ECO:0000256" key="1">
    <source>
        <dbReference type="ARBA" id="ARBA00004141"/>
    </source>
</evidence>
<evidence type="ECO:0000313" key="8">
    <source>
        <dbReference type="EMBL" id="KAF3441476.1"/>
    </source>
</evidence>
<proteinExistence type="inferred from homology"/>
<sequence>MREKLLRGSDERQEEEEEEEEEISLKEKIWRESKKMWVVAASAIFTRFSTFGIVVISQAFIGHIGPTELAGFSLVITVIVRFTNGIVLGMSSALETLCGQAYGARKYHMLGIYLQRSWIVVFFSTVCLLPLFIFTAPILKLLGQEERISEMGGYFGLWFIPVIFAYSMSYTCQMFLQSQSKNMIIAYLAAASNVLHVILSWLLTVKYKFGIPGAMTSTILAYWIPNVGQLMFIMCGGCKQTWKGFSTLAFKDLWLVFKLSASSGVMLCVEHWYIAILILLTGNLKNSEVYIDALSICLNIVGWEMMIALGFLAAATVRVSNELGRGSPKAAKFSVVMTVSTSFSIGFVLFVIFLFQRGSLAYIFTESDEVAKAVADLSLLLAVSFLMNSVQPVLSGVALGAGWQSTVAYINLACYYVIGIPVGVVLGYVLNMQVKGVWIGMLFGTLVQTVVLIILTWKTDWDEQVTLARNRVNKWFVADGEESTPKT</sequence>
<dbReference type="GO" id="GO:0015297">
    <property type="term" value="F:antiporter activity"/>
    <property type="evidence" value="ECO:0007669"/>
    <property type="project" value="InterPro"/>
</dbReference>
<dbReference type="GO" id="GO:0042910">
    <property type="term" value="F:xenobiotic transmembrane transporter activity"/>
    <property type="evidence" value="ECO:0007669"/>
    <property type="project" value="InterPro"/>
</dbReference>
<feature type="transmembrane region" description="Helical" evidence="6">
    <location>
        <begin position="184"/>
        <end position="203"/>
    </location>
</feature>
<keyword evidence="5 6" id="KW-0472">Membrane</keyword>
<name>A0A8K0GX51_9ROSA</name>
<keyword evidence="4 6" id="KW-1133">Transmembrane helix</keyword>
<feature type="transmembrane region" description="Helical" evidence="6">
    <location>
        <begin position="36"/>
        <end position="60"/>
    </location>
</feature>
<feature type="transmembrane region" description="Helical" evidence="6">
    <location>
        <begin position="209"/>
        <end position="234"/>
    </location>
</feature>
<comment type="similarity">
    <text evidence="2 6">Belongs to the multi antimicrobial extrusion (MATE) (TC 2.A.66.1) family.</text>
</comment>
<feature type="transmembrane region" description="Helical" evidence="6">
    <location>
        <begin position="255"/>
        <end position="281"/>
    </location>
</feature>
<dbReference type="GO" id="GO:1990961">
    <property type="term" value="P:xenobiotic detoxification by transmembrane export across the plasma membrane"/>
    <property type="evidence" value="ECO:0007669"/>
    <property type="project" value="InterPro"/>
</dbReference>
<dbReference type="InterPro" id="IPR045069">
    <property type="entry name" value="MATE_euk"/>
</dbReference>
<evidence type="ECO:0000256" key="6">
    <source>
        <dbReference type="RuleBase" id="RU004914"/>
    </source>
</evidence>
<dbReference type="PANTHER" id="PTHR11206">
    <property type="entry name" value="MULTIDRUG RESISTANCE PROTEIN"/>
    <property type="match status" value="1"/>
</dbReference>
<keyword evidence="9" id="KW-1185">Reference proteome</keyword>
<evidence type="ECO:0000256" key="5">
    <source>
        <dbReference type="ARBA" id="ARBA00023136"/>
    </source>
</evidence>
<dbReference type="AlphaFoldDB" id="A0A8K0GX51"/>
<evidence type="ECO:0000256" key="7">
    <source>
        <dbReference type="SAM" id="MobiDB-lite"/>
    </source>
</evidence>
<evidence type="ECO:0000313" key="9">
    <source>
        <dbReference type="Proteomes" id="UP000796880"/>
    </source>
</evidence>
<dbReference type="GO" id="GO:0016020">
    <property type="term" value="C:membrane"/>
    <property type="evidence" value="ECO:0007669"/>
    <property type="project" value="UniProtKB-SubCell"/>
</dbReference>
<accession>A0A8K0GX51</accession>
<feature type="transmembrane region" description="Helical" evidence="6">
    <location>
        <begin position="118"/>
        <end position="139"/>
    </location>
</feature>
<dbReference type="NCBIfam" id="TIGR00797">
    <property type="entry name" value="matE"/>
    <property type="match status" value="1"/>
</dbReference>
<keyword evidence="3 6" id="KW-0812">Transmembrane</keyword>
<gene>
    <name evidence="8" type="ORF">FNV43_RR15390</name>
</gene>
<dbReference type="OrthoDB" id="2126698at2759"/>
<feature type="compositionally biased region" description="Acidic residues" evidence="7">
    <location>
        <begin position="12"/>
        <end position="22"/>
    </location>
</feature>
<dbReference type="Proteomes" id="UP000796880">
    <property type="component" value="Unassembled WGS sequence"/>
</dbReference>
<dbReference type="EMBL" id="VOIH02000007">
    <property type="protein sequence ID" value="KAF3441476.1"/>
    <property type="molecule type" value="Genomic_DNA"/>
</dbReference>
<organism evidence="8 9">
    <name type="scientific">Rhamnella rubrinervis</name>
    <dbReference type="NCBI Taxonomy" id="2594499"/>
    <lineage>
        <taxon>Eukaryota</taxon>
        <taxon>Viridiplantae</taxon>
        <taxon>Streptophyta</taxon>
        <taxon>Embryophyta</taxon>
        <taxon>Tracheophyta</taxon>
        <taxon>Spermatophyta</taxon>
        <taxon>Magnoliopsida</taxon>
        <taxon>eudicotyledons</taxon>
        <taxon>Gunneridae</taxon>
        <taxon>Pentapetalae</taxon>
        <taxon>rosids</taxon>
        <taxon>fabids</taxon>
        <taxon>Rosales</taxon>
        <taxon>Rhamnaceae</taxon>
        <taxon>rhamnoid group</taxon>
        <taxon>Rhamneae</taxon>
        <taxon>Rhamnella</taxon>
    </lineage>
</organism>
<feature type="compositionally biased region" description="Basic and acidic residues" evidence="7">
    <location>
        <begin position="1"/>
        <end position="11"/>
    </location>
</feature>
<feature type="region of interest" description="Disordered" evidence="7">
    <location>
        <begin position="1"/>
        <end position="22"/>
    </location>
</feature>
<dbReference type="CDD" id="cd13132">
    <property type="entry name" value="MATE_eukaryotic"/>
    <property type="match status" value="1"/>
</dbReference>